<accession>A0A072U7B8</accession>
<evidence type="ECO:0000313" key="1">
    <source>
        <dbReference type="EMBL" id="KEH25003.1"/>
    </source>
</evidence>
<sequence length="95" mass="10765">MGIADLTCYPNFLLSINLITSNTSKFLIHAVLIQEIKDLFSQANYSFHHTLREVLDPQSISEVPRVLFRGPRGTSLMDWGSKTAKESKHRGLFCI</sequence>
<keyword evidence="3" id="KW-1185">Reference proteome</keyword>
<reference evidence="2" key="3">
    <citation type="submission" date="2015-04" db="UniProtKB">
        <authorList>
            <consortium name="EnsemblPlants"/>
        </authorList>
    </citation>
    <scope>IDENTIFICATION</scope>
    <source>
        <strain evidence="2">cv. Jemalong A17</strain>
    </source>
</reference>
<protein>
    <submittedName>
        <fullName evidence="1 2">Uncharacterized protein</fullName>
    </submittedName>
</protein>
<evidence type="ECO:0000313" key="2">
    <source>
        <dbReference type="EnsemblPlants" id="KEH25003"/>
    </source>
</evidence>
<dbReference type="HOGENOM" id="CLU_2376033_0_0_1"/>
<proteinExistence type="predicted"/>
<dbReference type="AlphaFoldDB" id="A0A072U7B8"/>
<evidence type="ECO:0000313" key="3">
    <source>
        <dbReference type="Proteomes" id="UP000002051"/>
    </source>
</evidence>
<dbReference type="PANTHER" id="PTHR34023">
    <property type="entry name" value="RNASE H DOMAIN-CONTAINING PROTEIN"/>
    <property type="match status" value="1"/>
</dbReference>
<dbReference type="PANTHER" id="PTHR34023:SF5">
    <property type="entry name" value="RNASE H TYPE-1 DOMAIN-CONTAINING PROTEIN"/>
    <property type="match status" value="1"/>
</dbReference>
<dbReference type="Proteomes" id="UP000002051">
    <property type="component" value="Chromosome 6"/>
</dbReference>
<dbReference type="EMBL" id="CM001222">
    <property type="protein sequence ID" value="KEH25003.1"/>
    <property type="molecule type" value="Genomic_DNA"/>
</dbReference>
<name>A0A072U7B8_MEDTR</name>
<reference evidence="1 3" key="2">
    <citation type="journal article" date="2014" name="BMC Genomics">
        <title>An improved genome release (version Mt4.0) for the model legume Medicago truncatula.</title>
        <authorList>
            <person name="Tang H."/>
            <person name="Krishnakumar V."/>
            <person name="Bidwell S."/>
            <person name="Rosen B."/>
            <person name="Chan A."/>
            <person name="Zhou S."/>
            <person name="Gentzbittel L."/>
            <person name="Childs K.L."/>
            <person name="Yandell M."/>
            <person name="Gundlach H."/>
            <person name="Mayer K.F."/>
            <person name="Schwartz D.C."/>
            <person name="Town C.D."/>
        </authorList>
    </citation>
    <scope>GENOME REANNOTATION</scope>
    <source>
        <strain evidence="1">A17</strain>
        <strain evidence="2 3">cv. Jemalong A17</strain>
    </source>
</reference>
<organism evidence="1 3">
    <name type="scientific">Medicago truncatula</name>
    <name type="common">Barrel medic</name>
    <name type="synonym">Medicago tribuloides</name>
    <dbReference type="NCBI Taxonomy" id="3880"/>
    <lineage>
        <taxon>Eukaryota</taxon>
        <taxon>Viridiplantae</taxon>
        <taxon>Streptophyta</taxon>
        <taxon>Embryophyta</taxon>
        <taxon>Tracheophyta</taxon>
        <taxon>Spermatophyta</taxon>
        <taxon>Magnoliopsida</taxon>
        <taxon>eudicotyledons</taxon>
        <taxon>Gunneridae</taxon>
        <taxon>Pentapetalae</taxon>
        <taxon>rosids</taxon>
        <taxon>fabids</taxon>
        <taxon>Fabales</taxon>
        <taxon>Fabaceae</taxon>
        <taxon>Papilionoideae</taxon>
        <taxon>50 kb inversion clade</taxon>
        <taxon>NPAAA clade</taxon>
        <taxon>Hologalegina</taxon>
        <taxon>IRL clade</taxon>
        <taxon>Trifolieae</taxon>
        <taxon>Medicago</taxon>
    </lineage>
</organism>
<gene>
    <name evidence="1" type="ordered locus">MTR_6g011820</name>
</gene>
<dbReference type="EnsemblPlants" id="KEH25003">
    <property type="protein sequence ID" value="KEH25003"/>
    <property type="gene ID" value="MTR_6g011820"/>
</dbReference>
<reference evidence="1 3" key="1">
    <citation type="journal article" date="2011" name="Nature">
        <title>The Medicago genome provides insight into the evolution of rhizobial symbioses.</title>
        <authorList>
            <person name="Young N.D."/>
            <person name="Debelle F."/>
            <person name="Oldroyd G.E."/>
            <person name="Geurts R."/>
            <person name="Cannon S.B."/>
            <person name="Udvardi M.K."/>
            <person name="Benedito V.A."/>
            <person name="Mayer K.F."/>
            <person name="Gouzy J."/>
            <person name="Schoof H."/>
            <person name="Van de Peer Y."/>
            <person name="Proost S."/>
            <person name="Cook D.R."/>
            <person name="Meyers B.C."/>
            <person name="Spannagl M."/>
            <person name="Cheung F."/>
            <person name="De Mita S."/>
            <person name="Krishnakumar V."/>
            <person name="Gundlach H."/>
            <person name="Zhou S."/>
            <person name="Mudge J."/>
            <person name="Bharti A.K."/>
            <person name="Murray J.D."/>
            <person name="Naoumkina M.A."/>
            <person name="Rosen B."/>
            <person name="Silverstein K.A."/>
            <person name="Tang H."/>
            <person name="Rombauts S."/>
            <person name="Zhao P.X."/>
            <person name="Zhou P."/>
            <person name="Barbe V."/>
            <person name="Bardou P."/>
            <person name="Bechner M."/>
            <person name="Bellec A."/>
            <person name="Berger A."/>
            <person name="Berges H."/>
            <person name="Bidwell S."/>
            <person name="Bisseling T."/>
            <person name="Choisne N."/>
            <person name="Couloux A."/>
            <person name="Denny R."/>
            <person name="Deshpande S."/>
            <person name="Dai X."/>
            <person name="Doyle J.J."/>
            <person name="Dudez A.M."/>
            <person name="Farmer A.D."/>
            <person name="Fouteau S."/>
            <person name="Franken C."/>
            <person name="Gibelin C."/>
            <person name="Gish J."/>
            <person name="Goldstein S."/>
            <person name="Gonzalez A.J."/>
            <person name="Green P.J."/>
            <person name="Hallab A."/>
            <person name="Hartog M."/>
            <person name="Hua A."/>
            <person name="Humphray S.J."/>
            <person name="Jeong D.H."/>
            <person name="Jing Y."/>
            <person name="Jocker A."/>
            <person name="Kenton S.M."/>
            <person name="Kim D.J."/>
            <person name="Klee K."/>
            <person name="Lai H."/>
            <person name="Lang C."/>
            <person name="Lin S."/>
            <person name="Macmil S.L."/>
            <person name="Magdelenat G."/>
            <person name="Matthews L."/>
            <person name="McCorrison J."/>
            <person name="Monaghan E.L."/>
            <person name="Mun J.H."/>
            <person name="Najar F.Z."/>
            <person name="Nicholson C."/>
            <person name="Noirot C."/>
            <person name="O'Bleness M."/>
            <person name="Paule C.R."/>
            <person name="Poulain J."/>
            <person name="Prion F."/>
            <person name="Qin B."/>
            <person name="Qu C."/>
            <person name="Retzel E.F."/>
            <person name="Riddle C."/>
            <person name="Sallet E."/>
            <person name="Samain S."/>
            <person name="Samson N."/>
            <person name="Sanders I."/>
            <person name="Saurat O."/>
            <person name="Scarpelli C."/>
            <person name="Schiex T."/>
            <person name="Segurens B."/>
            <person name="Severin A.J."/>
            <person name="Sherrier D.J."/>
            <person name="Shi R."/>
            <person name="Sims S."/>
            <person name="Singer S.R."/>
            <person name="Sinharoy S."/>
            <person name="Sterck L."/>
            <person name="Viollet A."/>
            <person name="Wang B.B."/>
            <person name="Wang K."/>
            <person name="Wang M."/>
            <person name="Wang X."/>
            <person name="Warfsmann J."/>
            <person name="Weissenbach J."/>
            <person name="White D.D."/>
            <person name="White J.D."/>
            <person name="Wiley G.B."/>
            <person name="Wincker P."/>
            <person name="Xing Y."/>
            <person name="Yang L."/>
            <person name="Yao Z."/>
            <person name="Ying F."/>
            <person name="Zhai J."/>
            <person name="Zhou L."/>
            <person name="Zuber A."/>
            <person name="Denarie J."/>
            <person name="Dixon R.A."/>
            <person name="May G.D."/>
            <person name="Schwartz D.C."/>
            <person name="Rogers J."/>
            <person name="Quetier F."/>
            <person name="Town C.D."/>
            <person name="Roe B.A."/>
        </authorList>
    </citation>
    <scope>NUCLEOTIDE SEQUENCE [LARGE SCALE GENOMIC DNA]</scope>
    <source>
        <strain evidence="1">A17</strain>
        <strain evidence="2 3">cv. Jemalong A17</strain>
    </source>
</reference>